<feature type="transmembrane region" description="Helical" evidence="1">
    <location>
        <begin position="66"/>
        <end position="90"/>
    </location>
</feature>
<name>A0A8S1HQS0_9PELO</name>
<dbReference type="Proteomes" id="UP000835052">
    <property type="component" value="Unassembled WGS sequence"/>
</dbReference>
<keyword evidence="1" id="KW-0472">Membrane</keyword>
<sequence>MTAPRNSIVIDLSSKPKTAAYDILSSDEESKRRRPQPRQGRHLKCSWLPCCMSEEDAESFGHHVSIFMVALVAFATFFCVTLILILVFLLG</sequence>
<reference evidence="2" key="1">
    <citation type="submission" date="2020-10" db="EMBL/GenBank/DDBJ databases">
        <authorList>
            <person name="Kikuchi T."/>
        </authorList>
    </citation>
    <scope>NUCLEOTIDE SEQUENCE</scope>
    <source>
        <strain evidence="2">NKZ352</strain>
    </source>
</reference>
<evidence type="ECO:0000256" key="1">
    <source>
        <dbReference type="SAM" id="Phobius"/>
    </source>
</evidence>
<comment type="caution">
    <text evidence="2">The sequence shown here is derived from an EMBL/GenBank/DDBJ whole genome shotgun (WGS) entry which is preliminary data.</text>
</comment>
<keyword evidence="1" id="KW-1133">Transmembrane helix</keyword>
<protein>
    <submittedName>
        <fullName evidence="2">Uncharacterized protein</fullName>
    </submittedName>
</protein>
<dbReference type="OrthoDB" id="5807410at2759"/>
<dbReference type="EMBL" id="CAJGYM010000117">
    <property type="protein sequence ID" value="CAD6198192.1"/>
    <property type="molecule type" value="Genomic_DNA"/>
</dbReference>
<keyword evidence="1" id="KW-0812">Transmembrane</keyword>
<keyword evidence="3" id="KW-1185">Reference proteome</keyword>
<dbReference type="AlphaFoldDB" id="A0A8S1HQS0"/>
<evidence type="ECO:0000313" key="3">
    <source>
        <dbReference type="Proteomes" id="UP000835052"/>
    </source>
</evidence>
<proteinExistence type="predicted"/>
<accession>A0A8S1HQS0</accession>
<gene>
    <name evidence="2" type="ORF">CAUJ_LOCUS14098</name>
</gene>
<evidence type="ECO:0000313" key="2">
    <source>
        <dbReference type="EMBL" id="CAD6198192.1"/>
    </source>
</evidence>
<organism evidence="2 3">
    <name type="scientific">Caenorhabditis auriculariae</name>
    <dbReference type="NCBI Taxonomy" id="2777116"/>
    <lineage>
        <taxon>Eukaryota</taxon>
        <taxon>Metazoa</taxon>
        <taxon>Ecdysozoa</taxon>
        <taxon>Nematoda</taxon>
        <taxon>Chromadorea</taxon>
        <taxon>Rhabditida</taxon>
        <taxon>Rhabditina</taxon>
        <taxon>Rhabditomorpha</taxon>
        <taxon>Rhabditoidea</taxon>
        <taxon>Rhabditidae</taxon>
        <taxon>Peloderinae</taxon>
        <taxon>Caenorhabditis</taxon>
    </lineage>
</organism>